<name>A0A250WSV8_9CHLO</name>
<proteinExistence type="predicted"/>
<gene>
    <name evidence="2" type="ORF">CEUSTIGMA_g1353.t1</name>
</gene>
<evidence type="ECO:0000313" key="2">
    <source>
        <dbReference type="EMBL" id="GAX73903.1"/>
    </source>
</evidence>
<evidence type="ECO:0000313" key="3">
    <source>
        <dbReference type="Proteomes" id="UP000232323"/>
    </source>
</evidence>
<accession>A0A250WSV8</accession>
<reference evidence="2 3" key="1">
    <citation type="submission" date="2017-08" db="EMBL/GenBank/DDBJ databases">
        <title>Acidophilic green algal genome provides insights into adaptation to an acidic environment.</title>
        <authorList>
            <person name="Hirooka S."/>
            <person name="Hirose Y."/>
            <person name="Kanesaki Y."/>
            <person name="Higuchi S."/>
            <person name="Fujiwara T."/>
            <person name="Onuma R."/>
            <person name="Era A."/>
            <person name="Ohbayashi R."/>
            <person name="Uzuka A."/>
            <person name="Nozaki H."/>
            <person name="Yoshikawa H."/>
            <person name="Miyagishima S.Y."/>
        </authorList>
    </citation>
    <scope>NUCLEOTIDE SEQUENCE [LARGE SCALE GENOMIC DNA]</scope>
    <source>
        <strain evidence="2 3">NIES-2499</strain>
    </source>
</reference>
<protein>
    <recommendedName>
        <fullName evidence="4">Mitochondrial import inner membrane translocase subunit TIM22</fullName>
    </recommendedName>
</protein>
<keyword evidence="3" id="KW-1185">Reference proteome</keyword>
<keyword evidence="1" id="KW-0472">Membrane</keyword>
<keyword evidence="1" id="KW-1133">Transmembrane helix</keyword>
<comment type="caution">
    <text evidence="2">The sequence shown here is derived from an EMBL/GenBank/DDBJ whole genome shotgun (WGS) entry which is preliminary data.</text>
</comment>
<evidence type="ECO:0008006" key="4">
    <source>
        <dbReference type="Google" id="ProtNLM"/>
    </source>
</evidence>
<organism evidence="2 3">
    <name type="scientific">Chlamydomonas eustigma</name>
    <dbReference type="NCBI Taxonomy" id="1157962"/>
    <lineage>
        <taxon>Eukaryota</taxon>
        <taxon>Viridiplantae</taxon>
        <taxon>Chlorophyta</taxon>
        <taxon>core chlorophytes</taxon>
        <taxon>Chlorophyceae</taxon>
        <taxon>CS clade</taxon>
        <taxon>Chlamydomonadales</taxon>
        <taxon>Chlamydomonadaceae</taxon>
        <taxon>Chlamydomonas</taxon>
    </lineage>
</organism>
<dbReference type="AlphaFoldDB" id="A0A250WSV8"/>
<keyword evidence="1" id="KW-0812">Transmembrane</keyword>
<dbReference type="Proteomes" id="UP000232323">
    <property type="component" value="Unassembled WGS sequence"/>
</dbReference>
<evidence type="ECO:0000256" key="1">
    <source>
        <dbReference type="SAM" id="Phobius"/>
    </source>
</evidence>
<dbReference type="STRING" id="1157962.A0A250WSV8"/>
<dbReference type="EMBL" id="BEGY01000005">
    <property type="protein sequence ID" value="GAX73903.1"/>
    <property type="molecule type" value="Genomic_DNA"/>
</dbReference>
<feature type="transmembrane region" description="Helical" evidence="1">
    <location>
        <begin position="42"/>
        <end position="63"/>
    </location>
</feature>
<sequence>MASTVSTSTTDVTNEAKTKAKYQPIALPTTEQMMMEDVMSNCFVKTAISGLMGGVAGLAFGLFSASLENAHGNLDGPLIGDAGKSTSQVLKEMALNMKNKSV</sequence>
<dbReference type="OrthoDB" id="75343at2759"/>